<dbReference type="EMBL" id="QKLW01000001">
    <property type="protein sequence ID" value="PYF84206.1"/>
    <property type="molecule type" value="Genomic_DNA"/>
</dbReference>
<organism evidence="3 4">
    <name type="scientific">Marinomonas alcarazii</name>
    <dbReference type="NCBI Taxonomy" id="491949"/>
    <lineage>
        <taxon>Bacteria</taxon>
        <taxon>Pseudomonadati</taxon>
        <taxon>Pseudomonadota</taxon>
        <taxon>Gammaproteobacteria</taxon>
        <taxon>Oceanospirillales</taxon>
        <taxon>Oceanospirillaceae</taxon>
        <taxon>Marinomonas</taxon>
    </lineage>
</organism>
<evidence type="ECO:0000313" key="4">
    <source>
        <dbReference type="Proteomes" id="UP000247551"/>
    </source>
</evidence>
<feature type="domain" description="Heparan-alpha-glucosaminide N-acetyltransferase catalytic" evidence="2">
    <location>
        <begin position="30"/>
        <end position="241"/>
    </location>
</feature>
<evidence type="ECO:0000256" key="1">
    <source>
        <dbReference type="SAM" id="Phobius"/>
    </source>
</evidence>
<keyword evidence="1" id="KW-0812">Transmembrane</keyword>
<gene>
    <name evidence="3" type="ORF">DFP75_101231</name>
</gene>
<accession>A0A318V5T6</accession>
<evidence type="ECO:0000313" key="3">
    <source>
        <dbReference type="EMBL" id="PYF84206.1"/>
    </source>
</evidence>
<dbReference type="Pfam" id="PF07786">
    <property type="entry name" value="HGSNAT_cat"/>
    <property type="match status" value="1"/>
</dbReference>
<evidence type="ECO:0000259" key="2">
    <source>
        <dbReference type="Pfam" id="PF07786"/>
    </source>
</evidence>
<keyword evidence="4" id="KW-1185">Reference proteome</keyword>
<feature type="transmembrane region" description="Helical" evidence="1">
    <location>
        <begin position="150"/>
        <end position="171"/>
    </location>
</feature>
<feature type="transmembrane region" description="Helical" evidence="1">
    <location>
        <begin position="32"/>
        <end position="50"/>
    </location>
</feature>
<keyword evidence="1" id="KW-0472">Membrane</keyword>
<proteinExistence type="predicted"/>
<protein>
    <submittedName>
        <fullName evidence="3">Putative membrane protein</fullName>
    </submittedName>
</protein>
<keyword evidence="1" id="KW-1133">Transmembrane helix</keyword>
<dbReference type="AlphaFoldDB" id="A0A318V5T6"/>
<feature type="transmembrane region" description="Helical" evidence="1">
    <location>
        <begin position="232"/>
        <end position="255"/>
    </location>
</feature>
<sequence>MSIGMMAEYSLTYFPWTTMQSSPLSGSTKRSAFLDVYRGTAVLLMIIFHFCWDLRNFGFVDFSIYDPFWVYFRSVILTLFLSAVGWSTYLVLTEKAKPSFWKRDLKLFICAAGLSLATYLAVPNQWIYFGILHFIFIASLITRPVAKWPIVSAAIGAVIIVTYHATDWLHFPNAFSTITQYIAIPQRTLDIVFPFPWIGVVLIGPLLGYLQLHKLPTPNNLVISLLCFMGRYALPIYLLHQLVLFALVGSVKMVLNLAP</sequence>
<dbReference type="Proteomes" id="UP000247551">
    <property type="component" value="Unassembled WGS sequence"/>
</dbReference>
<feature type="transmembrane region" description="Helical" evidence="1">
    <location>
        <begin position="70"/>
        <end position="92"/>
    </location>
</feature>
<name>A0A318V5T6_9GAMM</name>
<comment type="caution">
    <text evidence="3">The sequence shown here is derived from an EMBL/GenBank/DDBJ whole genome shotgun (WGS) entry which is preliminary data.</text>
</comment>
<dbReference type="InterPro" id="IPR012429">
    <property type="entry name" value="HGSNAT_cat"/>
</dbReference>
<reference evidence="3 4" key="1">
    <citation type="submission" date="2018-06" db="EMBL/GenBank/DDBJ databases">
        <title>Genomic Encyclopedia of Type Strains, Phase III (KMG-III): the genomes of soil and plant-associated and newly described type strains.</title>
        <authorList>
            <person name="Whitman W."/>
        </authorList>
    </citation>
    <scope>NUCLEOTIDE SEQUENCE [LARGE SCALE GENOMIC DNA]</scope>
    <source>
        <strain evidence="3 4">CECT 7730</strain>
    </source>
</reference>
<feature type="transmembrane region" description="Helical" evidence="1">
    <location>
        <begin position="191"/>
        <end position="212"/>
    </location>
</feature>
<dbReference type="RefSeq" id="WP_245926912.1">
    <property type="nucleotide sequence ID" value="NZ_QKLW01000001.1"/>
</dbReference>
<feature type="transmembrane region" description="Helical" evidence="1">
    <location>
        <begin position="104"/>
        <end position="120"/>
    </location>
</feature>